<dbReference type="Proteomes" id="UP000291144">
    <property type="component" value="Unassembled WGS sequence"/>
</dbReference>
<feature type="domain" description="Pyridoxamine 5'-phosphate oxidase N-terminal" evidence="2">
    <location>
        <begin position="186"/>
        <end position="278"/>
    </location>
</feature>
<accession>A0A4R0KD46</accession>
<dbReference type="EMBL" id="SJKB01000010">
    <property type="protein sequence ID" value="TCC57610.1"/>
    <property type="molecule type" value="Genomic_DNA"/>
</dbReference>
<dbReference type="RefSeq" id="WP_131361959.1">
    <property type="nucleotide sequence ID" value="NZ_SJKB01000010.1"/>
</dbReference>
<dbReference type="AlphaFoldDB" id="A0A4R0KD46"/>
<proteinExistence type="predicted"/>
<reference evidence="3 4" key="1">
    <citation type="submission" date="2019-02" db="EMBL/GenBank/DDBJ databases">
        <title>Kribbella capetownensis sp. nov. and Kribbella speibonae sp. nov., isolated from soil.</title>
        <authorList>
            <person name="Curtis S.M."/>
            <person name="Norton I."/>
            <person name="Everest G.J."/>
            <person name="Meyers P.R."/>
        </authorList>
    </citation>
    <scope>NUCLEOTIDE SEQUENCE [LARGE SCALE GENOMIC DNA]</scope>
    <source>
        <strain evidence="3 4">NRRL B-24813</strain>
    </source>
</reference>
<dbReference type="Gene3D" id="2.30.110.10">
    <property type="entry name" value="Electron Transport, Fmn-binding Protein, Chain A"/>
    <property type="match status" value="1"/>
</dbReference>
<evidence type="ECO:0000313" key="4">
    <source>
        <dbReference type="Proteomes" id="UP000291144"/>
    </source>
</evidence>
<evidence type="ECO:0000313" key="3">
    <source>
        <dbReference type="EMBL" id="TCC57610.1"/>
    </source>
</evidence>
<feature type="region of interest" description="Disordered" evidence="1">
    <location>
        <begin position="1"/>
        <end position="22"/>
    </location>
</feature>
<dbReference type="Pfam" id="PF01243">
    <property type="entry name" value="PNPOx_N"/>
    <property type="match status" value="1"/>
</dbReference>
<dbReference type="InterPro" id="IPR011576">
    <property type="entry name" value="Pyridox_Oxase_N"/>
</dbReference>
<organism evidence="3 4">
    <name type="scientific">Kribbella pittospori</name>
    <dbReference type="NCBI Taxonomy" id="722689"/>
    <lineage>
        <taxon>Bacteria</taxon>
        <taxon>Bacillati</taxon>
        <taxon>Actinomycetota</taxon>
        <taxon>Actinomycetes</taxon>
        <taxon>Propionibacteriales</taxon>
        <taxon>Kribbellaceae</taxon>
        <taxon>Kribbella</taxon>
    </lineage>
</organism>
<comment type="caution">
    <text evidence="3">The sequence shown here is derived from an EMBL/GenBank/DDBJ whole genome shotgun (WGS) entry which is preliminary data.</text>
</comment>
<protein>
    <submittedName>
        <fullName evidence="3">Pyridoxamine 5'-phosphate oxidase family protein</fullName>
    </submittedName>
</protein>
<feature type="region of interest" description="Disordered" evidence="1">
    <location>
        <begin position="165"/>
        <end position="185"/>
    </location>
</feature>
<dbReference type="PANTHER" id="PTHR42815:SF2">
    <property type="entry name" value="FAD-BINDING, PUTATIVE (AFU_ORTHOLOGUE AFUA_6G07600)-RELATED"/>
    <property type="match status" value="1"/>
</dbReference>
<dbReference type="SUPFAM" id="SSF50475">
    <property type="entry name" value="FMN-binding split barrel"/>
    <property type="match status" value="1"/>
</dbReference>
<dbReference type="PANTHER" id="PTHR42815">
    <property type="entry name" value="FAD-BINDING, PUTATIVE (AFU_ORTHOLOGUE AFUA_6G07600)-RELATED"/>
    <property type="match status" value="1"/>
</dbReference>
<dbReference type="OrthoDB" id="9786134at2"/>
<sequence>MTAAPNTPSIAGARGSAASQTTGFHEGELAVQTRAGLRDAASRLEGMLAPVSLTGGRAAILGLQSFAVLVARDEQHRLWASPLVGQPGFLAGHGQLLLVKTKPARADALHNLAPDQAAGVLAIDLERRRRVRVNGWITDVAENGLTLDVREAFGNCPSYIQPRQITSGPARPASPAHSGLTAGGELTDEARRIITTADTFFLGTEHPDRGADASHKGGSPGFVQVDGADVIWPDYAGNNMFNSMGNLAVDPTAALLFIDFDSGNVLQLTGRATLEWDPSDAPGNDFATGRSVRFHTTAGALWPSAITQQIA</sequence>
<keyword evidence="4" id="KW-1185">Reference proteome</keyword>
<dbReference type="InterPro" id="IPR012349">
    <property type="entry name" value="Split_barrel_FMN-bd"/>
</dbReference>
<gene>
    <name evidence="3" type="ORF">E0H73_30040</name>
</gene>
<evidence type="ECO:0000259" key="2">
    <source>
        <dbReference type="Pfam" id="PF01243"/>
    </source>
</evidence>
<evidence type="ECO:0000256" key="1">
    <source>
        <dbReference type="SAM" id="MobiDB-lite"/>
    </source>
</evidence>
<name>A0A4R0KD46_9ACTN</name>